<evidence type="ECO:0000313" key="8">
    <source>
        <dbReference type="Proteomes" id="UP001176961"/>
    </source>
</evidence>
<dbReference type="SUPFAM" id="SSF52540">
    <property type="entry name" value="P-loop containing nucleoside triphosphate hydrolases"/>
    <property type="match status" value="1"/>
</dbReference>
<dbReference type="AlphaFoldDB" id="A0AA36M7C4"/>
<dbReference type="Pfam" id="PF01715">
    <property type="entry name" value="IPPT"/>
    <property type="match status" value="1"/>
</dbReference>
<dbReference type="InterPro" id="IPR013087">
    <property type="entry name" value="Znf_C2H2_type"/>
</dbReference>
<evidence type="ECO:0000256" key="4">
    <source>
        <dbReference type="ARBA" id="ARBA00022840"/>
    </source>
</evidence>
<accession>A0AA36M7C4</accession>
<dbReference type="Pfam" id="PF12874">
    <property type="entry name" value="zf-met"/>
    <property type="match status" value="1"/>
</dbReference>
<keyword evidence="3 5" id="KW-0547">Nucleotide-binding</keyword>
<dbReference type="GO" id="GO:0005739">
    <property type="term" value="C:mitochondrion"/>
    <property type="evidence" value="ECO:0007669"/>
    <property type="project" value="TreeGrafter"/>
</dbReference>
<dbReference type="InterPro" id="IPR039657">
    <property type="entry name" value="Dimethylallyltransferase"/>
</dbReference>
<gene>
    <name evidence="7" type="ORF">CYNAS_LOCUS12541</name>
</gene>
<feature type="domain" description="C2H2-type" evidence="6">
    <location>
        <begin position="383"/>
        <end position="406"/>
    </location>
</feature>
<dbReference type="Gene3D" id="3.40.50.300">
    <property type="entry name" value="P-loop containing nucleotide triphosphate hydrolases"/>
    <property type="match status" value="1"/>
</dbReference>
<dbReference type="EMBL" id="CATQJL010000223">
    <property type="protein sequence ID" value="CAJ0600558.1"/>
    <property type="molecule type" value="Genomic_DNA"/>
</dbReference>
<proteinExistence type="inferred from homology"/>
<dbReference type="PANTHER" id="PTHR11088:SF89">
    <property type="entry name" value="TRNA DIMETHYLALLYLTRANSFERASE"/>
    <property type="match status" value="1"/>
</dbReference>
<evidence type="ECO:0000256" key="5">
    <source>
        <dbReference type="RuleBase" id="RU003785"/>
    </source>
</evidence>
<evidence type="ECO:0000259" key="6">
    <source>
        <dbReference type="Pfam" id="PF12874"/>
    </source>
</evidence>
<dbReference type="GO" id="GO:0052381">
    <property type="term" value="F:tRNA dimethylallyltransferase activity"/>
    <property type="evidence" value="ECO:0007669"/>
    <property type="project" value="InterPro"/>
</dbReference>
<protein>
    <recommendedName>
        <fullName evidence="6">C2H2-type domain-containing protein</fullName>
    </recommendedName>
</protein>
<keyword evidence="2 5" id="KW-0808">Transferase</keyword>
<dbReference type="Gene3D" id="3.30.160.60">
    <property type="entry name" value="Classic Zinc Finger"/>
    <property type="match status" value="1"/>
</dbReference>
<evidence type="ECO:0000256" key="3">
    <source>
        <dbReference type="ARBA" id="ARBA00022741"/>
    </source>
</evidence>
<comment type="similarity">
    <text evidence="1 5">Belongs to the IPP transferase family.</text>
</comment>
<dbReference type="PANTHER" id="PTHR11088">
    <property type="entry name" value="TRNA DIMETHYLALLYLTRANSFERASE"/>
    <property type="match status" value="1"/>
</dbReference>
<evidence type="ECO:0000313" key="7">
    <source>
        <dbReference type="EMBL" id="CAJ0600558.1"/>
    </source>
</evidence>
<name>A0AA36M7C4_CYLNA</name>
<reference evidence="7" key="1">
    <citation type="submission" date="2023-07" db="EMBL/GenBank/DDBJ databases">
        <authorList>
            <consortium name="CYATHOMIX"/>
        </authorList>
    </citation>
    <scope>NUCLEOTIDE SEQUENCE</scope>
    <source>
        <strain evidence="7">N/A</strain>
    </source>
</reference>
<evidence type="ECO:0000256" key="2">
    <source>
        <dbReference type="ARBA" id="ARBA00022679"/>
    </source>
</evidence>
<dbReference type="InterPro" id="IPR018022">
    <property type="entry name" value="IPT"/>
</dbReference>
<dbReference type="InterPro" id="IPR027417">
    <property type="entry name" value="P-loop_NTPase"/>
</dbReference>
<evidence type="ECO:0000256" key="1">
    <source>
        <dbReference type="ARBA" id="ARBA00005842"/>
    </source>
</evidence>
<sequence>MLKVLNWFARTTATRIKMIRKDPVIFVIGCTGTGKSDLGVAIAKKYNGEIISADSMQIYQGLEIATNKITKEEAQGIPHHLMSFVDAATARYNIHQYREQGLRVIEEIRRRGRIPVIVGGTAYYVESLLFQENVIETPGLAVGGNEEDFRNLNNAELYRKLEEIDPESARFVHPNNRTRVLRAIEIYRLTGRKKSEFILEQKKLRRFQDLGGHLRFPESLLISLDASKEVLAERLDLRVEKMKQLGLKKELESYYAENGEKLRNREHFGVLQCIGLKEFLPYLELSAEQRLSEKGRLLFEKGCEDVKLHTRQYARRQRNWINSRFVRRQESREVPSLKKLDTSDKNGFIAEGLLIVDEWMNGCDFKEKEGDYESSEEANMTQRCELCNIVIAGKRNWNKHIAGKKHKSVLRLSKRKQKSAQVAMACTEESPTD</sequence>
<keyword evidence="4 5" id="KW-0067">ATP-binding</keyword>
<dbReference type="InterPro" id="IPR036236">
    <property type="entry name" value="Znf_C2H2_sf"/>
</dbReference>
<dbReference type="Proteomes" id="UP001176961">
    <property type="component" value="Unassembled WGS sequence"/>
</dbReference>
<dbReference type="NCBIfam" id="TIGR00174">
    <property type="entry name" value="miaA"/>
    <property type="match status" value="1"/>
</dbReference>
<dbReference type="SUPFAM" id="SSF57667">
    <property type="entry name" value="beta-beta-alpha zinc fingers"/>
    <property type="match status" value="1"/>
</dbReference>
<dbReference type="Gene3D" id="1.10.20.140">
    <property type="match status" value="1"/>
</dbReference>
<dbReference type="GO" id="GO:0005524">
    <property type="term" value="F:ATP binding"/>
    <property type="evidence" value="ECO:0007669"/>
    <property type="project" value="UniProtKB-KW"/>
</dbReference>
<organism evidence="7 8">
    <name type="scientific">Cylicocyclus nassatus</name>
    <name type="common">Nematode worm</name>
    <dbReference type="NCBI Taxonomy" id="53992"/>
    <lineage>
        <taxon>Eukaryota</taxon>
        <taxon>Metazoa</taxon>
        <taxon>Ecdysozoa</taxon>
        <taxon>Nematoda</taxon>
        <taxon>Chromadorea</taxon>
        <taxon>Rhabditida</taxon>
        <taxon>Rhabditina</taxon>
        <taxon>Rhabditomorpha</taxon>
        <taxon>Strongyloidea</taxon>
        <taxon>Strongylidae</taxon>
        <taxon>Cylicocyclus</taxon>
    </lineage>
</organism>
<keyword evidence="8" id="KW-1185">Reference proteome</keyword>
<comment type="caution">
    <text evidence="7">The sequence shown here is derived from an EMBL/GenBank/DDBJ whole genome shotgun (WGS) entry which is preliminary data.</text>
</comment>
<dbReference type="HAMAP" id="MF_00185">
    <property type="entry name" value="IPP_trans"/>
    <property type="match status" value="1"/>
</dbReference>
<dbReference type="GO" id="GO:0006400">
    <property type="term" value="P:tRNA modification"/>
    <property type="evidence" value="ECO:0007669"/>
    <property type="project" value="TreeGrafter"/>
</dbReference>